<dbReference type="RefSeq" id="XP_025031250.1">
    <property type="nucleotide sequence ID" value="XM_025175482.1"/>
</dbReference>
<dbReference type="InterPro" id="IPR039136">
    <property type="entry name" value="NUFIP1-like"/>
</dbReference>
<sequence length="355" mass="39672">MKLLDGEKKEKSENFPTLANIEKKKALKMEKECRGEVLTTLQFGKMKGMWKPQYEVSRQQGNTQRRTNWCYNKSREVSNDKDFPLNGSTVTGPNNHGAEEKIRREPSGDTQDSITDRDPLSVLASSDPELDKEAGTSRDQALGTSIVPNQVTPALSSLVVNYGSLSESESEQDEAITPVAKTVAENEAIPRNTPQSSNNSQSCEQEDHQEALCYPYKGATPGRAKSHTRSTRNLKRQKKSLPALRNHHPTLLEMLLAKDIRHERNVILQCIRYILQNNGLGPHLETNSSTLLDSEPTPWHAKESATDKPCKVINSLNFDQNKTKPNELFESKEVSASPAVDEDVWESTAITCKDN</sequence>
<organism evidence="2 3">
    <name type="scientific">Python bivittatus</name>
    <name type="common">Burmese python</name>
    <name type="synonym">Python molurus bivittatus</name>
    <dbReference type="NCBI Taxonomy" id="176946"/>
    <lineage>
        <taxon>Eukaryota</taxon>
        <taxon>Metazoa</taxon>
        <taxon>Chordata</taxon>
        <taxon>Craniata</taxon>
        <taxon>Vertebrata</taxon>
        <taxon>Euteleostomi</taxon>
        <taxon>Lepidosauria</taxon>
        <taxon>Squamata</taxon>
        <taxon>Bifurcata</taxon>
        <taxon>Unidentata</taxon>
        <taxon>Episquamata</taxon>
        <taxon>Toxicofera</taxon>
        <taxon>Serpentes</taxon>
        <taxon>Henophidia</taxon>
        <taxon>Pythonidae</taxon>
        <taxon>Python</taxon>
    </lineage>
</organism>
<accession>A0A9F5N0F9</accession>
<name>A0A9F5N0F9_PYTBI</name>
<protein>
    <submittedName>
        <fullName evidence="3">Nuclear fragile X mental retardation-interacting protein 1 isoform X2</fullName>
    </submittedName>
</protein>
<feature type="region of interest" description="Disordered" evidence="1">
    <location>
        <begin position="54"/>
        <end position="145"/>
    </location>
</feature>
<dbReference type="AlphaFoldDB" id="A0A9F5N0F9"/>
<feature type="compositionally biased region" description="Basic and acidic residues" evidence="1">
    <location>
        <begin position="73"/>
        <end position="83"/>
    </location>
</feature>
<proteinExistence type="predicted"/>
<dbReference type="GO" id="GO:0003723">
    <property type="term" value="F:RNA binding"/>
    <property type="evidence" value="ECO:0007669"/>
    <property type="project" value="InterPro"/>
</dbReference>
<feature type="region of interest" description="Disordered" evidence="1">
    <location>
        <begin position="185"/>
        <end position="238"/>
    </location>
</feature>
<dbReference type="PANTHER" id="PTHR13309:SF0">
    <property type="entry name" value="FMR1-INTERACTING PROTEIN NUFIP1"/>
    <property type="match status" value="1"/>
</dbReference>
<dbReference type="PANTHER" id="PTHR13309">
    <property type="entry name" value="NUCLEAR FRAGILE X MENTAL RETARDATION PROTEIN INTERACTING PROTEIN 1"/>
    <property type="match status" value="1"/>
</dbReference>
<reference evidence="3" key="1">
    <citation type="submission" date="2025-08" db="UniProtKB">
        <authorList>
            <consortium name="RefSeq"/>
        </authorList>
    </citation>
    <scope>IDENTIFICATION</scope>
    <source>
        <tissue evidence="3">Liver</tissue>
    </source>
</reference>
<feature type="compositionally biased region" description="Basic residues" evidence="1">
    <location>
        <begin position="224"/>
        <end position="238"/>
    </location>
</feature>
<dbReference type="GO" id="GO:0000492">
    <property type="term" value="P:box C/D snoRNP assembly"/>
    <property type="evidence" value="ECO:0007669"/>
    <property type="project" value="TreeGrafter"/>
</dbReference>
<feature type="compositionally biased region" description="Basic and acidic residues" evidence="1">
    <location>
        <begin position="97"/>
        <end position="107"/>
    </location>
</feature>
<evidence type="ECO:0000256" key="1">
    <source>
        <dbReference type="SAM" id="MobiDB-lite"/>
    </source>
</evidence>
<evidence type="ECO:0000313" key="2">
    <source>
        <dbReference type="Proteomes" id="UP000695026"/>
    </source>
</evidence>
<dbReference type="GO" id="GO:0005634">
    <property type="term" value="C:nucleus"/>
    <property type="evidence" value="ECO:0007669"/>
    <property type="project" value="TreeGrafter"/>
</dbReference>
<dbReference type="CTD" id="26747"/>
<feature type="compositionally biased region" description="Polar residues" evidence="1">
    <location>
        <begin position="56"/>
        <end position="71"/>
    </location>
</feature>
<gene>
    <name evidence="3" type="primary">NUFIP1</name>
</gene>
<dbReference type="GeneID" id="103061159"/>
<keyword evidence="2" id="KW-1185">Reference proteome</keyword>
<evidence type="ECO:0000313" key="3">
    <source>
        <dbReference type="RefSeq" id="XP_025031250.1"/>
    </source>
</evidence>
<dbReference type="Proteomes" id="UP000695026">
    <property type="component" value="Unplaced"/>
</dbReference>